<evidence type="ECO:0000256" key="1">
    <source>
        <dbReference type="ARBA" id="ARBA00005384"/>
    </source>
</evidence>
<keyword evidence="4" id="KW-0238">DNA-binding</keyword>
<keyword evidence="9" id="KW-1185">Reference proteome</keyword>
<dbReference type="InterPro" id="IPR015424">
    <property type="entry name" value="PyrdxlP-dep_Trfase"/>
</dbReference>
<dbReference type="InterPro" id="IPR015421">
    <property type="entry name" value="PyrdxlP-dep_Trfase_major"/>
</dbReference>
<sequence>MRYKKIVEQVISDINSGKLARGSRMPSLRQMAALQHVSLTTVQNAFHQLEELGWLLAKPQAGFYVSAPLINVSIPSLPQFSSRPVTLEEKTSRNASEIPPGPLGTSQLSHDLVPYEAFKRSMRRAIKNLRTDFHFYPEPSGSKQLKDAVSAQFFKYGFPFHSDDLVITNGCIDAVRFALETTTKPGDSIAISSPCFNGIIDLLSALGRKVIEIPCLPDGIDLDQFERHAKNGTVQAGLFSTSHMNPQGISLTAKQKQRLAQIANQLKIPVIEDDVYIELGHAKTPPLPAKYWDEGGYILWCGSISKTLSAALRIGWCIPGQYKAKYIYASTIARLGVNMPIQAAVADFISSGQYNKHISAIRLCLKQQLMDYRAFVVDKFPAKTAVSAPEGGMVLWLQFPNLCTKKFEVQLMNAEIDIRLGASFSTLPLYKDCIRINCGWPLSDDIKSQLIELARIVNESIH</sequence>
<evidence type="ECO:0000256" key="2">
    <source>
        <dbReference type="ARBA" id="ARBA00022898"/>
    </source>
</evidence>
<reference evidence="8" key="2">
    <citation type="submission" date="2023-01" db="EMBL/GenBank/DDBJ databases">
        <title>Draft genome sequence of Agaribacter marinus strain NBRC 110023.</title>
        <authorList>
            <person name="Sun Q."/>
            <person name="Mori K."/>
        </authorList>
    </citation>
    <scope>NUCLEOTIDE SEQUENCE</scope>
    <source>
        <strain evidence="8">NBRC 110023</strain>
    </source>
</reference>
<dbReference type="PROSITE" id="PS50949">
    <property type="entry name" value="HTH_GNTR"/>
    <property type="match status" value="1"/>
</dbReference>
<comment type="similarity">
    <text evidence="1">In the C-terminal section; belongs to the class-I pyridoxal-phosphate-dependent aminotransferase family.</text>
</comment>
<accession>A0AA37WH56</accession>
<evidence type="ECO:0000256" key="6">
    <source>
        <dbReference type="SAM" id="MobiDB-lite"/>
    </source>
</evidence>
<evidence type="ECO:0000256" key="5">
    <source>
        <dbReference type="ARBA" id="ARBA00023163"/>
    </source>
</evidence>
<keyword evidence="3" id="KW-0805">Transcription regulation</keyword>
<dbReference type="InterPro" id="IPR004839">
    <property type="entry name" value="Aminotransferase_I/II_large"/>
</dbReference>
<organism evidence="8 9">
    <name type="scientific">Agaribacter marinus</name>
    <dbReference type="NCBI Taxonomy" id="1431249"/>
    <lineage>
        <taxon>Bacteria</taxon>
        <taxon>Pseudomonadati</taxon>
        <taxon>Pseudomonadota</taxon>
        <taxon>Gammaproteobacteria</taxon>
        <taxon>Alteromonadales</taxon>
        <taxon>Alteromonadaceae</taxon>
        <taxon>Agaribacter</taxon>
    </lineage>
</organism>
<evidence type="ECO:0000259" key="7">
    <source>
        <dbReference type="PROSITE" id="PS50949"/>
    </source>
</evidence>
<dbReference type="SUPFAM" id="SSF46785">
    <property type="entry name" value="Winged helix' DNA-binding domain"/>
    <property type="match status" value="1"/>
</dbReference>
<feature type="region of interest" description="Disordered" evidence="6">
    <location>
        <begin position="85"/>
        <end position="107"/>
    </location>
</feature>
<dbReference type="Proteomes" id="UP001156601">
    <property type="component" value="Unassembled WGS sequence"/>
</dbReference>
<dbReference type="Pfam" id="PF00392">
    <property type="entry name" value="GntR"/>
    <property type="match status" value="1"/>
</dbReference>
<dbReference type="PANTHER" id="PTHR46577">
    <property type="entry name" value="HTH-TYPE TRANSCRIPTIONAL REGULATORY PROTEIN GABR"/>
    <property type="match status" value="1"/>
</dbReference>
<dbReference type="EMBL" id="BSOT01000005">
    <property type="protein sequence ID" value="GLR69618.1"/>
    <property type="molecule type" value="Genomic_DNA"/>
</dbReference>
<feature type="domain" description="HTH gntR-type" evidence="7">
    <location>
        <begin position="1"/>
        <end position="68"/>
    </location>
</feature>
<keyword evidence="5" id="KW-0804">Transcription</keyword>
<dbReference type="GO" id="GO:0003677">
    <property type="term" value="F:DNA binding"/>
    <property type="evidence" value="ECO:0007669"/>
    <property type="project" value="UniProtKB-KW"/>
</dbReference>
<dbReference type="SUPFAM" id="SSF53383">
    <property type="entry name" value="PLP-dependent transferases"/>
    <property type="match status" value="1"/>
</dbReference>
<dbReference type="PANTHER" id="PTHR46577:SF1">
    <property type="entry name" value="HTH-TYPE TRANSCRIPTIONAL REGULATORY PROTEIN GABR"/>
    <property type="match status" value="1"/>
</dbReference>
<dbReference type="InterPro" id="IPR051446">
    <property type="entry name" value="HTH_trans_reg/aminotransferase"/>
</dbReference>
<evidence type="ECO:0000313" key="9">
    <source>
        <dbReference type="Proteomes" id="UP001156601"/>
    </source>
</evidence>
<dbReference type="AlphaFoldDB" id="A0AA37WH56"/>
<dbReference type="RefSeq" id="WP_284215940.1">
    <property type="nucleotide sequence ID" value="NZ_BSOT01000005.1"/>
</dbReference>
<dbReference type="InterPro" id="IPR036390">
    <property type="entry name" value="WH_DNA-bd_sf"/>
</dbReference>
<proteinExistence type="inferred from homology"/>
<comment type="caution">
    <text evidence="8">The sequence shown here is derived from an EMBL/GenBank/DDBJ whole genome shotgun (WGS) entry which is preliminary data.</text>
</comment>
<keyword evidence="2" id="KW-0663">Pyridoxal phosphate</keyword>
<evidence type="ECO:0000313" key="8">
    <source>
        <dbReference type="EMBL" id="GLR69618.1"/>
    </source>
</evidence>
<protein>
    <submittedName>
        <fullName evidence="8">GntR family transcriptional regulator</fullName>
    </submittedName>
</protein>
<dbReference type="CDD" id="cd00609">
    <property type="entry name" value="AAT_like"/>
    <property type="match status" value="1"/>
</dbReference>
<dbReference type="Gene3D" id="3.40.640.10">
    <property type="entry name" value="Type I PLP-dependent aspartate aminotransferase-like (Major domain)"/>
    <property type="match status" value="1"/>
</dbReference>
<name>A0AA37WH56_9ALTE</name>
<dbReference type="InterPro" id="IPR015422">
    <property type="entry name" value="PyrdxlP-dep_Trfase_small"/>
</dbReference>
<reference evidence="8" key="1">
    <citation type="journal article" date="2014" name="Int. J. Syst. Evol. Microbiol.">
        <title>Complete genome sequence of Corynebacterium casei LMG S-19264T (=DSM 44701T), isolated from a smear-ripened cheese.</title>
        <authorList>
            <consortium name="US DOE Joint Genome Institute (JGI-PGF)"/>
            <person name="Walter F."/>
            <person name="Albersmeier A."/>
            <person name="Kalinowski J."/>
            <person name="Ruckert C."/>
        </authorList>
    </citation>
    <scope>NUCLEOTIDE SEQUENCE</scope>
    <source>
        <strain evidence="8">NBRC 110023</strain>
    </source>
</reference>
<dbReference type="Gene3D" id="1.10.10.10">
    <property type="entry name" value="Winged helix-like DNA-binding domain superfamily/Winged helix DNA-binding domain"/>
    <property type="match status" value="1"/>
</dbReference>
<evidence type="ECO:0000256" key="3">
    <source>
        <dbReference type="ARBA" id="ARBA00023015"/>
    </source>
</evidence>
<dbReference type="Gene3D" id="3.90.1150.10">
    <property type="entry name" value="Aspartate Aminotransferase, domain 1"/>
    <property type="match status" value="1"/>
</dbReference>
<dbReference type="InterPro" id="IPR000524">
    <property type="entry name" value="Tscrpt_reg_HTH_GntR"/>
</dbReference>
<dbReference type="CDD" id="cd07377">
    <property type="entry name" value="WHTH_GntR"/>
    <property type="match status" value="1"/>
</dbReference>
<dbReference type="SMART" id="SM00345">
    <property type="entry name" value="HTH_GNTR"/>
    <property type="match status" value="1"/>
</dbReference>
<dbReference type="GO" id="GO:0003700">
    <property type="term" value="F:DNA-binding transcription factor activity"/>
    <property type="evidence" value="ECO:0007669"/>
    <property type="project" value="InterPro"/>
</dbReference>
<dbReference type="InterPro" id="IPR036388">
    <property type="entry name" value="WH-like_DNA-bd_sf"/>
</dbReference>
<dbReference type="GO" id="GO:0030170">
    <property type="term" value="F:pyridoxal phosphate binding"/>
    <property type="evidence" value="ECO:0007669"/>
    <property type="project" value="InterPro"/>
</dbReference>
<evidence type="ECO:0000256" key="4">
    <source>
        <dbReference type="ARBA" id="ARBA00023125"/>
    </source>
</evidence>
<gene>
    <name evidence="8" type="primary">ydcR</name>
    <name evidence="8" type="ORF">GCM10007852_05260</name>
</gene>
<dbReference type="Pfam" id="PF00155">
    <property type="entry name" value="Aminotran_1_2"/>
    <property type="match status" value="1"/>
</dbReference>